<feature type="transmembrane region" description="Helical" evidence="8">
    <location>
        <begin position="480"/>
        <end position="503"/>
    </location>
</feature>
<evidence type="ECO:0000313" key="11">
    <source>
        <dbReference type="Proteomes" id="UP000284706"/>
    </source>
</evidence>
<keyword evidence="11" id="KW-1185">Reference proteome</keyword>
<feature type="transmembrane region" description="Helical" evidence="8">
    <location>
        <begin position="422"/>
        <end position="441"/>
    </location>
</feature>
<feature type="transmembrane region" description="Helical" evidence="8">
    <location>
        <begin position="117"/>
        <end position="137"/>
    </location>
</feature>
<keyword evidence="3" id="KW-0813">Transport</keyword>
<keyword evidence="6 8" id="KW-0472">Membrane</keyword>
<evidence type="ECO:0000256" key="1">
    <source>
        <dbReference type="ARBA" id="ARBA00004141"/>
    </source>
</evidence>
<proteinExistence type="inferred from homology"/>
<dbReference type="PANTHER" id="PTHR23511:SF12">
    <property type="entry name" value="TRANSPORTER, PUTATIVE (AFU_ORTHOLOGUE AFUA_7G01740)-RELATED"/>
    <property type="match status" value="1"/>
</dbReference>
<feature type="transmembrane region" description="Helical" evidence="8">
    <location>
        <begin position="169"/>
        <end position="194"/>
    </location>
</feature>
<evidence type="ECO:0000256" key="4">
    <source>
        <dbReference type="ARBA" id="ARBA00022692"/>
    </source>
</evidence>
<comment type="similarity">
    <text evidence="2">Belongs to the major facilitator superfamily.</text>
</comment>
<feature type="compositionally biased region" description="Polar residues" evidence="7">
    <location>
        <begin position="1"/>
        <end position="17"/>
    </location>
</feature>
<comment type="caution">
    <text evidence="10">The sequence shown here is derived from an EMBL/GenBank/DDBJ whole genome shotgun (WGS) entry which is preliminary data.</text>
</comment>
<comment type="subcellular location">
    <subcellularLocation>
        <location evidence="1">Membrane</location>
        <topology evidence="1">Multi-pass membrane protein</topology>
    </subcellularLocation>
</comment>
<feature type="transmembrane region" description="Helical" evidence="8">
    <location>
        <begin position="201"/>
        <end position="225"/>
    </location>
</feature>
<accession>A0A409WC20</accession>
<feature type="transmembrane region" description="Helical" evidence="8">
    <location>
        <begin position="447"/>
        <end position="468"/>
    </location>
</feature>
<keyword evidence="5 8" id="KW-1133">Transmembrane helix</keyword>
<feature type="transmembrane region" description="Helical" evidence="8">
    <location>
        <begin position="509"/>
        <end position="530"/>
    </location>
</feature>
<feature type="transmembrane region" description="Helical" evidence="8">
    <location>
        <begin position="80"/>
        <end position="105"/>
    </location>
</feature>
<dbReference type="InParanoid" id="A0A409WC20"/>
<dbReference type="GO" id="GO:0016020">
    <property type="term" value="C:membrane"/>
    <property type="evidence" value="ECO:0007669"/>
    <property type="project" value="UniProtKB-SubCell"/>
</dbReference>
<dbReference type="GO" id="GO:0022857">
    <property type="term" value="F:transmembrane transporter activity"/>
    <property type="evidence" value="ECO:0007669"/>
    <property type="project" value="InterPro"/>
</dbReference>
<evidence type="ECO:0000313" key="10">
    <source>
        <dbReference type="EMBL" id="PPQ76029.1"/>
    </source>
</evidence>
<evidence type="ECO:0000256" key="5">
    <source>
        <dbReference type="ARBA" id="ARBA00022989"/>
    </source>
</evidence>
<dbReference type="InterPro" id="IPR005828">
    <property type="entry name" value="MFS_sugar_transport-like"/>
</dbReference>
<feature type="domain" description="Major facilitator superfamily (MFS) profile" evidence="9">
    <location>
        <begin position="82"/>
        <end position="533"/>
    </location>
</feature>
<dbReference type="SUPFAM" id="SSF103473">
    <property type="entry name" value="MFS general substrate transporter"/>
    <property type="match status" value="1"/>
</dbReference>
<evidence type="ECO:0000256" key="8">
    <source>
        <dbReference type="SAM" id="Phobius"/>
    </source>
</evidence>
<dbReference type="FunFam" id="1.20.1250.20:FF:000171">
    <property type="entry name" value="MFS general substrate transporter"/>
    <property type="match status" value="1"/>
</dbReference>
<feature type="transmembrane region" description="Helical" evidence="8">
    <location>
        <begin position="144"/>
        <end position="163"/>
    </location>
</feature>
<feature type="transmembrane region" description="Helical" evidence="8">
    <location>
        <begin position="353"/>
        <end position="376"/>
    </location>
</feature>
<dbReference type="PROSITE" id="PS50850">
    <property type="entry name" value="MFS"/>
    <property type="match status" value="1"/>
</dbReference>
<feature type="transmembrane region" description="Helical" evidence="8">
    <location>
        <begin position="245"/>
        <end position="266"/>
    </location>
</feature>
<feature type="compositionally biased region" description="Basic and acidic residues" evidence="7">
    <location>
        <begin position="20"/>
        <end position="30"/>
    </location>
</feature>
<evidence type="ECO:0000256" key="7">
    <source>
        <dbReference type="SAM" id="MobiDB-lite"/>
    </source>
</evidence>
<feature type="compositionally biased region" description="Low complexity" evidence="7">
    <location>
        <begin position="31"/>
        <end position="42"/>
    </location>
</feature>
<dbReference type="InterPro" id="IPR020846">
    <property type="entry name" value="MFS_dom"/>
</dbReference>
<reference evidence="10 11" key="1">
    <citation type="journal article" date="2018" name="Evol. Lett.">
        <title>Horizontal gene cluster transfer increased hallucinogenic mushroom diversity.</title>
        <authorList>
            <person name="Reynolds H.T."/>
            <person name="Vijayakumar V."/>
            <person name="Gluck-Thaler E."/>
            <person name="Korotkin H.B."/>
            <person name="Matheny P.B."/>
            <person name="Slot J.C."/>
        </authorList>
    </citation>
    <scope>NUCLEOTIDE SEQUENCE [LARGE SCALE GENOMIC DNA]</scope>
    <source>
        <strain evidence="10 11">SRW20</strain>
    </source>
</reference>
<evidence type="ECO:0000256" key="6">
    <source>
        <dbReference type="ARBA" id="ARBA00023136"/>
    </source>
</evidence>
<dbReference type="PANTHER" id="PTHR23511">
    <property type="entry name" value="SYNAPTIC VESICLE GLYCOPROTEIN 2"/>
    <property type="match status" value="1"/>
</dbReference>
<feature type="region of interest" description="Disordered" evidence="7">
    <location>
        <begin position="1"/>
        <end position="46"/>
    </location>
</feature>
<dbReference type="Gene3D" id="1.20.1250.20">
    <property type="entry name" value="MFS general substrate transporter like domains"/>
    <property type="match status" value="1"/>
</dbReference>
<sequence length="538" mass="58677">MANDTSLAKRNSSTNDDNYTDEKAPPDVEKVSASQDDSVSDSNTLTPHLYEEGELDPVYYAKTLVLNRAIQEIGMGKYQYLLFLVAGSGWFADSVWPLITGLILSPVVDEFHFNPPLLSLAANAGLLVGAVFWGLGCDVWGRRWCFNITLFLAGAFGLAAGGSPDLVTLAALLAGMGIGVGGNIPIDSAIFLDFVPPSHQYLLTFLSIFWCFGQLLLNAMAWPLISNFSCTFGSSNCQREDNMGWRYVLFILGSITLLLWAARFFLFTLVESPRYLIGKGRDEEAVAVVHRIAEYNGKTSSLTVEQLTVLGSMNDRDTSNRRSKWSLSRTSDFTLRHIKALFRTTKIAYSTSLMISIWGLIGLASTLYNSFLPFLLSSRGANFGDSSLNITYRNTFIISVVGIPTSIFATWLVQLPQLGRRGALSCSAAMTGAFLFATTTARSSDALLGWNCAYTFWTGVMYSILYAISPETFPAKDRVTGNGLMATTTRVFGLIAPIIALYANINTAAPVWIAGTLIIVAGVLALFLPYEPRGKGSM</sequence>
<dbReference type="CDD" id="cd17316">
    <property type="entry name" value="MFS_SV2_like"/>
    <property type="match status" value="1"/>
</dbReference>
<gene>
    <name evidence="10" type="ORF">CVT26_005535</name>
</gene>
<protein>
    <recommendedName>
        <fullName evidence="9">Major facilitator superfamily (MFS) profile domain-containing protein</fullName>
    </recommendedName>
</protein>
<evidence type="ECO:0000256" key="2">
    <source>
        <dbReference type="ARBA" id="ARBA00008335"/>
    </source>
</evidence>
<dbReference type="AlphaFoldDB" id="A0A409WC20"/>
<organism evidence="10 11">
    <name type="scientific">Gymnopilus dilepis</name>
    <dbReference type="NCBI Taxonomy" id="231916"/>
    <lineage>
        <taxon>Eukaryota</taxon>
        <taxon>Fungi</taxon>
        <taxon>Dikarya</taxon>
        <taxon>Basidiomycota</taxon>
        <taxon>Agaricomycotina</taxon>
        <taxon>Agaricomycetes</taxon>
        <taxon>Agaricomycetidae</taxon>
        <taxon>Agaricales</taxon>
        <taxon>Agaricineae</taxon>
        <taxon>Hymenogastraceae</taxon>
        <taxon>Gymnopilus</taxon>
    </lineage>
</organism>
<dbReference type="InterPro" id="IPR036259">
    <property type="entry name" value="MFS_trans_sf"/>
</dbReference>
<dbReference type="OrthoDB" id="3936150at2759"/>
<feature type="transmembrane region" description="Helical" evidence="8">
    <location>
        <begin position="396"/>
        <end position="415"/>
    </location>
</feature>
<dbReference type="Proteomes" id="UP000284706">
    <property type="component" value="Unassembled WGS sequence"/>
</dbReference>
<name>A0A409WC20_9AGAR</name>
<dbReference type="Pfam" id="PF00083">
    <property type="entry name" value="Sugar_tr"/>
    <property type="match status" value="1"/>
</dbReference>
<dbReference type="EMBL" id="NHYE01005203">
    <property type="protein sequence ID" value="PPQ76029.1"/>
    <property type="molecule type" value="Genomic_DNA"/>
</dbReference>
<dbReference type="FunCoup" id="A0A409WC20">
    <property type="interactions" value="105"/>
</dbReference>
<evidence type="ECO:0000256" key="3">
    <source>
        <dbReference type="ARBA" id="ARBA00022448"/>
    </source>
</evidence>
<keyword evidence="4 8" id="KW-0812">Transmembrane</keyword>
<evidence type="ECO:0000259" key="9">
    <source>
        <dbReference type="PROSITE" id="PS50850"/>
    </source>
</evidence>